<dbReference type="AlphaFoldDB" id="A0ABD3NIA6"/>
<feature type="transmembrane region" description="Helical" evidence="1">
    <location>
        <begin position="488"/>
        <end position="506"/>
    </location>
</feature>
<comment type="caution">
    <text evidence="2">The sequence shown here is derived from an EMBL/GenBank/DDBJ whole genome shotgun (WGS) entry which is preliminary data.</text>
</comment>
<organism evidence="2 3">
    <name type="scientific">Stephanodiscus triporus</name>
    <dbReference type="NCBI Taxonomy" id="2934178"/>
    <lineage>
        <taxon>Eukaryota</taxon>
        <taxon>Sar</taxon>
        <taxon>Stramenopiles</taxon>
        <taxon>Ochrophyta</taxon>
        <taxon>Bacillariophyta</taxon>
        <taxon>Coscinodiscophyceae</taxon>
        <taxon>Thalassiosirophycidae</taxon>
        <taxon>Stephanodiscales</taxon>
        <taxon>Stephanodiscaceae</taxon>
        <taxon>Stephanodiscus</taxon>
    </lineage>
</organism>
<proteinExistence type="predicted"/>
<dbReference type="Proteomes" id="UP001530315">
    <property type="component" value="Unassembled WGS sequence"/>
</dbReference>
<keyword evidence="3" id="KW-1185">Reference proteome</keyword>
<evidence type="ECO:0000256" key="1">
    <source>
        <dbReference type="SAM" id="Phobius"/>
    </source>
</evidence>
<keyword evidence="1" id="KW-0812">Transmembrane</keyword>
<dbReference type="EMBL" id="JALLAZ020001429">
    <property type="protein sequence ID" value="KAL3775148.1"/>
    <property type="molecule type" value="Genomic_DNA"/>
</dbReference>
<evidence type="ECO:0000313" key="2">
    <source>
        <dbReference type="EMBL" id="KAL3775148.1"/>
    </source>
</evidence>
<evidence type="ECO:0008006" key="4">
    <source>
        <dbReference type="Google" id="ProtNLM"/>
    </source>
</evidence>
<sequence>MTRDRRADDDIFHGCTLHAVGDLILHRLGLDTECYQPRCPSAKDDFPKPFLFNYTAPLRRIVDPETRLPSGYDTAIRRMIQEARDLGGRVFTHTKLVKFEIVEPVDADDEVGGEAIVRLSFENTETGTIRHLPGESSDPIDVLVLNLPRNRFFEVNGIRESLRPRVSDAVECIVFDAPAELFGEEIREEAESARHFTTNLGKAYLFYEDAFWRSKLHREDGTWPPDVGFAAVPTEEGVRLNVRWYDGPVVCEGEQVNGTASSCMGLLEIYYSVSNETFYSSLPKTPEDPLGSIWETDGPDALAVLRQAHAGLVSSLRPLLDSDGVDASTLKPPSGLIVGIWHRPTDEYPLGQGYTAPTKVLYYSTMSGAPDQACGVPGLTDESYRDTVLQPWRRGDGTDEKKVGGIKNRIFLVNNDFSCMDVRYYFGDWAEESLLQVERAMLLLGMSPPEWLQNENYYHNNVVKQVYLVHEDILPTPATSIENGRLKWSLLPIALVATIWGIVCLVKKRMQKKHHTEYTSIP</sequence>
<protein>
    <recommendedName>
        <fullName evidence="4">Amine oxidase</fullName>
    </recommendedName>
</protein>
<reference evidence="2 3" key="1">
    <citation type="submission" date="2024-10" db="EMBL/GenBank/DDBJ databases">
        <title>Updated reference genomes for cyclostephanoid diatoms.</title>
        <authorList>
            <person name="Roberts W.R."/>
            <person name="Alverson A.J."/>
        </authorList>
    </citation>
    <scope>NUCLEOTIDE SEQUENCE [LARGE SCALE GENOMIC DNA]</scope>
    <source>
        <strain evidence="2 3">AJA276-08</strain>
    </source>
</reference>
<accession>A0ABD3NIA6</accession>
<keyword evidence="1" id="KW-1133">Transmembrane helix</keyword>
<name>A0ABD3NIA6_9STRA</name>
<keyword evidence="1" id="KW-0472">Membrane</keyword>
<gene>
    <name evidence="2" type="ORF">ACHAW5_003380</name>
</gene>
<evidence type="ECO:0000313" key="3">
    <source>
        <dbReference type="Proteomes" id="UP001530315"/>
    </source>
</evidence>